<protein>
    <recommendedName>
        <fullName evidence="3">Endonuclease/exonuclease/phosphatase domain-containing protein</fullName>
    </recommendedName>
</protein>
<comment type="caution">
    <text evidence="1">The sequence shown here is derived from an EMBL/GenBank/DDBJ whole genome shotgun (WGS) entry which is preliminary data.</text>
</comment>
<evidence type="ECO:0000313" key="2">
    <source>
        <dbReference type="Proteomes" id="UP000811609"/>
    </source>
</evidence>
<evidence type="ECO:0000313" key="1">
    <source>
        <dbReference type="EMBL" id="KAG6657151.1"/>
    </source>
</evidence>
<proteinExistence type="predicted"/>
<evidence type="ECO:0008006" key="3">
    <source>
        <dbReference type="Google" id="ProtNLM"/>
    </source>
</evidence>
<dbReference type="Proteomes" id="UP000811609">
    <property type="component" value="Chromosome 4"/>
</dbReference>
<keyword evidence="2" id="KW-1185">Reference proteome</keyword>
<organism evidence="1 2">
    <name type="scientific">Carya illinoinensis</name>
    <name type="common">Pecan</name>
    <dbReference type="NCBI Taxonomy" id="32201"/>
    <lineage>
        <taxon>Eukaryota</taxon>
        <taxon>Viridiplantae</taxon>
        <taxon>Streptophyta</taxon>
        <taxon>Embryophyta</taxon>
        <taxon>Tracheophyta</taxon>
        <taxon>Spermatophyta</taxon>
        <taxon>Magnoliopsida</taxon>
        <taxon>eudicotyledons</taxon>
        <taxon>Gunneridae</taxon>
        <taxon>Pentapetalae</taxon>
        <taxon>rosids</taxon>
        <taxon>fabids</taxon>
        <taxon>Fagales</taxon>
        <taxon>Juglandaceae</taxon>
        <taxon>Carya</taxon>
    </lineage>
</organism>
<reference evidence="1" key="1">
    <citation type="submission" date="2020-12" db="EMBL/GenBank/DDBJ databases">
        <title>WGS assembly of Carya illinoinensis cv. Pawnee.</title>
        <authorList>
            <person name="Platts A."/>
            <person name="Shu S."/>
            <person name="Wright S."/>
            <person name="Barry K."/>
            <person name="Edger P."/>
            <person name="Pires J.C."/>
            <person name="Schmutz J."/>
        </authorList>
    </citation>
    <scope>NUCLEOTIDE SEQUENCE</scope>
    <source>
        <tissue evidence="1">Leaf</tissue>
    </source>
</reference>
<sequence>MELYLFGLGLLASDEASGGVLVIWDRRVMVKLEEFIGENIVACSSRNVDDNYLWAFDGIYGPNIDSSRRMLWEELAGIHRWWNLPWCISGDFNVTRFPSERSGDSRLRPARTEF</sequence>
<dbReference type="AlphaFoldDB" id="A0A8T1QSY0"/>
<name>A0A8T1QSY0_CARIL</name>
<dbReference type="EMBL" id="CM031812">
    <property type="protein sequence ID" value="KAG6657151.1"/>
    <property type="molecule type" value="Genomic_DNA"/>
</dbReference>
<gene>
    <name evidence="1" type="ORF">CIPAW_04G070100</name>
</gene>
<accession>A0A8T1QSY0</accession>